<accession>A0A915LE43</accession>
<dbReference type="WBParaSite" id="nRc.2.0.1.t48111-RA">
    <property type="protein sequence ID" value="nRc.2.0.1.t48111-RA"/>
    <property type="gene ID" value="nRc.2.0.1.g48111"/>
</dbReference>
<name>A0A915LE43_ROMCU</name>
<reference evidence="2" key="1">
    <citation type="submission" date="2022-11" db="UniProtKB">
        <authorList>
            <consortium name="WormBaseParasite"/>
        </authorList>
    </citation>
    <scope>IDENTIFICATION</scope>
</reference>
<keyword evidence="1" id="KW-1185">Reference proteome</keyword>
<organism evidence="1 2">
    <name type="scientific">Romanomermis culicivorax</name>
    <name type="common">Nematode worm</name>
    <dbReference type="NCBI Taxonomy" id="13658"/>
    <lineage>
        <taxon>Eukaryota</taxon>
        <taxon>Metazoa</taxon>
        <taxon>Ecdysozoa</taxon>
        <taxon>Nematoda</taxon>
        <taxon>Enoplea</taxon>
        <taxon>Dorylaimia</taxon>
        <taxon>Mermithida</taxon>
        <taxon>Mermithoidea</taxon>
        <taxon>Mermithidae</taxon>
        <taxon>Romanomermis</taxon>
    </lineage>
</organism>
<proteinExistence type="predicted"/>
<dbReference type="AlphaFoldDB" id="A0A915LE43"/>
<dbReference type="Proteomes" id="UP000887565">
    <property type="component" value="Unplaced"/>
</dbReference>
<sequence length="187" mass="21741">MAILHSTISITALISVTLLLKDFNDSYTTRFVEYILGYSLLISFETFIHPTFCIRSNESLKSTFISLYPKLSENFLVKTLLYGKWSTDSPNFKSNGRTMTKIRKVRIVTVNSNYRRQLCAKSLPKVAVQNHQERSTTRRDVVEFRLEPQQHADILQNVWNTAESQFARRLKHIEEKSRCSFIVGKDK</sequence>
<evidence type="ECO:0000313" key="1">
    <source>
        <dbReference type="Proteomes" id="UP000887565"/>
    </source>
</evidence>
<evidence type="ECO:0000313" key="2">
    <source>
        <dbReference type="WBParaSite" id="nRc.2.0.1.t48111-RA"/>
    </source>
</evidence>
<protein>
    <submittedName>
        <fullName evidence="2">Uncharacterized protein</fullName>
    </submittedName>
</protein>